<dbReference type="PANTHER" id="PTHR21600">
    <property type="entry name" value="MITOCHONDRIAL RNA PSEUDOURIDINE SYNTHASE"/>
    <property type="match status" value="1"/>
</dbReference>
<dbReference type="GO" id="GO:0160140">
    <property type="term" value="F:23S rRNA pseudouridine(1911/1915/1917) synthase activity"/>
    <property type="evidence" value="ECO:0007669"/>
    <property type="project" value="UniProtKB-EC"/>
</dbReference>
<dbReference type="InterPro" id="IPR006225">
    <property type="entry name" value="PsdUridine_synth_RluC/D"/>
</dbReference>
<dbReference type="InterPro" id="IPR006224">
    <property type="entry name" value="PsdUridine_synth_RluA-like_CS"/>
</dbReference>
<feature type="region of interest" description="Disordered" evidence="7">
    <location>
        <begin position="1"/>
        <end position="30"/>
    </location>
</feature>
<dbReference type="Gene3D" id="3.10.290.10">
    <property type="entry name" value="RNA-binding S4 domain"/>
    <property type="match status" value="1"/>
</dbReference>
<dbReference type="AlphaFoldDB" id="I8HZ64"/>
<dbReference type="SUPFAM" id="SSF55120">
    <property type="entry name" value="Pseudouridine synthase"/>
    <property type="match status" value="1"/>
</dbReference>
<dbReference type="CDD" id="cd00165">
    <property type="entry name" value="S4"/>
    <property type="match status" value="1"/>
</dbReference>
<evidence type="ECO:0000256" key="5">
    <source>
        <dbReference type="PROSITE-ProRule" id="PRU00182"/>
    </source>
</evidence>
<dbReference type="PATRIC" id="fig|1172194.4.peg.2350"/>
<dbReference type="NCBIfam" id="NF008385">
    <property type="entry name" value="PRK11180.1"/>
    <property type="match status" value="1"/>
</dbReference>
<evidence type="ECO:0000313" key="10">
    <source>
        <dbReference type="EMBL" id="EIT68851.1"/>
    </source>
</evidence>
<evidence type="ECO:0000259" key="8">
    <source>
        <dbReference type="Pfam" id="PF00849"/>
    </source>
</evidence>
<dbReference type="GO" id="GO:0000455">
    <property type="term" value="P:enzyme-directed rRNA pseudouridine synthesis"/>
    <property type="evidence" value="ECO:0007669"/>
    <property type="project" value="UniProtKB-ARBA"/>
</dbReference>
<dbReference type="InterPro" id="IPR050188">
    <property type="entry name" value="RluA_PseudoU_synthase"/>
</dbReference>
<evidence type="ECO:0000256" key="2">
    <source>
        <dbReference type="ARBA" id="ARBA00023235"/>
    </source>
</evidence>
<comment type="caution">
    <text evidence="10">The sequence shown here is derived from an EMBL/GenBank/DDBJ whole genome shotgun (WGS) entry which is preliminary data.</text>
</comment>
<comment type="catalytic activity">
    <reaction evidence="3">
        <text>uridine(1911/1915/1917) in 23S rRNA = pseudouridine(1911/1915/1917) in 23S rRNA</text>
        <dbReference type="Rhea" id="RHEA:42524"/>
        <dbReference type="Rhea" id="RHEA-COMP:10097"/>
        <dbReference type="Rhea" id="RHEA-COMP:10098"/>
        <dbReference type="ChEBI" id="CHEBI:65314"/>
        <dbReference type="ChEBI" id="CHEBI:65315"/>
        <dbReference type="EC" id="5.4.99.23"/>
    </reaction>
</comment>
<keyword evidence="5" id="KW-0694">RNA-binding</keyword>
<feature type="active site" evidence="4">
    <location>
        <position position="158"/>
    </location>
</feature>
<feature type="domain" description="RNA-binding S4" evidence="9">
    <location>
        <begin position="37"/>
        <end position="82"/>
    </location>
</feature>
<protein>
    <recommendedName>
        <fullName evidence="6">Pseudouridine synthase</fullName>
        <ecNumber evidence="6">5.4.99.-</ecNumber>
    </recommendedName>
</protein>
<dbReference type="CDD" id="cd02869">
    <property type="entry name" value="PseudoU_synth_RluA_like"/>
    <property type="match status" value="1"/>
</dbReference>
<comment type="similarity">
    <text evidence="1 6">Belongs to the pseudouridine synthase RluA family.</text>
</comment>
<proteinExistence type="inferred from homology"/>
<feature type="compositionally biased region" description="Acidic residues" evidence="7">
    <location>
        <begin position="1"/>
        <end position="13"/>
    </location>
</feature>
<dbReference type="InterPro" id="IPR006145">
    <property type="entry name" value="PsdUridine_synth_RsuA/RluA"/>
</dbReference>
<dbReference type="PANTHER" id="PTHR21600:SF44">
    <property type="entry name" value="RIBOSOMAL LARGE SUBUNIT PSEUDOURIDINE SYNTHASE D"/>
    <property type="match status" value="1"/>
</dbReference>
<dbReference type="PROSITE" id="PS01129">
    <property type="entry name" value="PSI_RLU"/>
    <property type="match status" value="1"/>
</dbReference>
<accession>I8HZ64</accession>
<dbReference type="Pfam" id="PF00849">
    <property type="entry name" value="PseudoU_synth_2"/>
    <property type="match status" value="1"/>
</dbReference>
<dbReference type="Pfam" id="PF01479">
    <property type="entry name" value="S4"/>
    <property type="match status" value="1"/>
</dbReference>
<dbReference type="RefSeq" id="WP_007185376.1">
    <property type="nucleotide sequence ID" value="NZ_AKGD01000002.1"/>
</dbReference>
<dbReference type="Proteomes" id="UP000003704">
    <property type="component" value="Unassembled WGS sequence"/>
</dbReference>
<dbReference type="OrthoDB" id="9807829at2"/>
<evidence type="ECO:0000256" key="7">
    <source>
        <dbReference type="SAM" id="MobiDB-lite"/>
    </source>
</evidence>
<evidence type="ECO:0000256" key="1">
    <source>
        <dbReference type="ARBA" id="ARBA00010876"/>
    </source>
</evidence>
<evidence type="ECO:0000313" key="11">
    <source>
        <dbReference type="Proteomes" id="UP000003704"/>
    </source>
</evidence>
<dbReference type="EC" id="5.4.99.-" evidence="6"/>
<comment type="function">
    <text evidence="6">Responsible for synthesis of pseudouridine from uracil.</text>
</comment>
<keyword evidence="2 6" id="KW-0413">Isomerase</keyword>
<keyword evidence="11" id="KW-1185">Reference proteome</keyword>
<evidence type="ECO:0000256" key="4">
    <source>
        <dbReference type="PIRSR" id="PIRSR606225-1"/>
    </source>
</evidence>
<feature type="domain" description="Pseudouridine synthase RsuA/RluA-like" evidence="8">
    <location>
        <begin position="113"/>
        <end position="261"/>
    </location>
</feature>
<dbReference type="PROSITE" id="PS50889">
    <property type="entry name" value="S4"/>
    <property type="match status" value="1"/>
</dbReference>
<dbReference type="EMBL" id="AKGD01000002">
    <property type="protein sequence ID" value="EIT68851.1"/>
    <property type="molecule type" value="Genomic_DNA"/>
</dbReference>
<dbReference type="InterPro" id="IPR036986">
    <property type="entry name" value="S4_RNA-bd_sf"/>
</dbReference>
<dbReference type="Gene3D" id="3.30.2350.10">
    <property type="entry name" value="Pseudouridine synthase"/>
    <property type="match status" value="1"/>
</dbReference>
<name>I8HZ64_9GAMM</name>
<organism evidence="10 11">
    <name type="scientific">Hydrocarboniphaga effusa AP103</name>
    <dbReference type="NCBI Taxonomy" id="1172194"/>
    <lineage>
        <taxon>Bacteria</taxon>
        <taxon>Pseudomonadati</taxon>
        <taxon>Pseudomonadota</taxon>
        <taxon>Gammaproteobacteria</taxon>
        <taxon>Nevskiales</taxon>
        <taxon>Nevskiaceae</taxon>
        <taxon>Hydrocarboniphaga</taxon>
    </lineage>
</organism>
<dbReference type="NCBIfam" id="TIGR00005">
    <property type="entry name" value="rluA_subfam"/>
    <property type="match status" value="1"/>
</dbReference>
<dbReference type="STRING" id="1172194.WQQ_24330"/>
<dbReference type="InterPro" id="IPR020103">
    <property type="entry name" value="PsdUridine_synth_cat_dom_sf"/>
</dbReference>
<sequence>MNTEAPDDLDDLDSAGSVPQESGRPTAEVTPELDGLRLDAAAARLFEGHSRSRIQQWMEEGSLLVNGAPVKRLRDLARTGDRLELLADAPEANWDVTPQDLPIDVAYADDAIAIIRKPAGLTVHPGAGQRASTLQNALLHHFPQTINVPRAGIVHRLDKDTSGLLVVALTPVAHTRLVEALADRDIGREYDALVTGAIVAGSTIDAHIGRHPRDRLKMAVTTAGRRAVTHYRVQERFKHHTLLRVKLETGRTHQIRVHLAHLKWPIVGDALYGGRVARGVGMSEKLRAALLAFPRQALHARELQLEHPITGELMHFTAEPPEDFQAMLELLRREERRNNAL</sequence>
<comment type="catalytic activity">
    <reaction evidence="6">
        <text>a uridine in RNA = a pseudouridine in RNA</text>
        <dbReference type="Rhea" id="RHEA:48348"/>
        <dbReference type="Rhea" id="RHEA-COMP:12068"/>
        <dbReference type="Rhea" id="RHEA-COMP:12069"/>
        <dbReference type="ChEBI" id="CHEBI:65314"/>
        <dbReference type="ChEBI" id="CHEBI:65315"/>
    </reaction>
</comment>
<gene>
    <name evidence="10" type="ORF">WQQ_24330</name>
</gene>
<evidence type="ECO:0000256" key="6">
    <source>
        <dbReference type="RuleBase" id="RU362028"/>
    </source>
</evidence>
<dbReference type="InterPro" id="IPR002942">
    <property type="entry name" value="S4_RNA-bd"/>
</dbReference>
<reference evidence="10 11" key="1">
    <citation type="journal article" date="2012" name="J. Bacteriol.">
        <title>Genome Sequence of n-Alkane-Degrading Hydrocarboniphaga effusa Strain AP103T (ATCC BAA-332T).</title>
        <authorList>
            <person name="Chang H.K."/>
            <person name="Zylstra G.J."/>
            <person name="Chae J.C."/>
        </authorList>
    </citation>
    <scope>NUCLEOTIDE SEQUENCE [LARGE SCALE GENOMIC DNA]</scope>
    <source>
        <strain evidence="10 11">AP103</strain>
    </source>
</reference>
<evidence type="ECO:0000259" key="9">
    <source>
        <dbReference type="Pfam" id="PF01479"/>
    </source>
</evidence>
<dbReference type="SUPFAM" id="SSF55174">
    <property type="entry name" value="Alpha-L RNA-binding motif"/>
    <property type="match status" value="1"/>
</dbReference>
<dbReference type="GO" id="GO:0003723">
    <property type="term" value="F:RNA binding"/>
    <property type="evidence" value="ECO:0007669"/>
    <property type="project" value="UniProtKB-KW"/>
</dbReference>
<evidence type="ECO:0000256" key="3">
    <source>
        <dbReference type="ARBA" id="ARBA00036882"/>
    </source>
</evidence>